<feature type="transmembrane region" description="Helical" evidence="11">
    <location>
        <begin position="149"/>
        <end position="170"/>
    </location>
</feature>
<dbReference type="Pfam" id="PF04188">
    <property type="entry name" value="Mannosyl_trans2"/>
    <property type="match status" value="1"/>
</dbReference>
<evidence type="ECO:0000256" key="9">
    <source>
        <dbReference type="ARBA" id="ARBA00022989"/>
    </source>
</evidence>
<dbReference type="InterPro" id="IPR007315">
    <property type="entry name" value="PIG-V/Gpi18"/>
</dbReference>
<feature type="transmembrane region" description="Helical" evidence="11">
    <location>
        <begin position="242"/>
        <end position="271"/>
    </location>
</feature>
<evidence type="ECO:0000313" key="13">
    <source>
        <dbReference type="Proteomes" id="UP000283509"/>
    </source>
</evidence>
<reference evidence="12 13" key="2">
    <citation type="submission" date="2019-01" db="EMBL/GenBank/DDBJ databases">
        <title>The decoding of complex shrimp genome reveals the adaptation for benthos swimmer, frequently molting mechanism and breeding impact on genome.</title>
        <authorList>
            <person name="Sun Y."/>
            <person name="Gao Y."/>
            <person name="Yu Y."/>
        </authorList>
    </citation>
    <scope>NUCLEOTIDE SEQUENCE [LARGE SCALE GENOMIC DNA]</scope>
    <source>
        <tissue evidence="12">Muscle</tissue>
    </source>
</reference>
<proteinExistence type="inferred from homology"/>
<feature type="transmembrane region" description="Helical" evidence="11">
    <location>
        <begin position="98"/>
        <end position="128"/>
    </location>
</feature>
<feature type="transmembrane region" description="Helical" evidence="11">
    <location>
        <begin position="345"/>
        <end position="364"/>
    </location>
</feature>
<keyword evidence="6 11" id="KW-0808">Transferase</keyword>
<gene>
    <name evidence="12" type="ORF">C7M84_001691</name>
</gene>
<comment type="caution">
    <text evidence="11">Lacks conserved residue(s) required for the propagation of feature annotation.</text>
</comment>
<evidence type="ECO:0000256" key="3">
    <source>
        <dbReference type="ARBA" id="ARBA00008698"/>
    </source>
</evidence>
<evidence type="ECO:0000256" key="1">
    <source>
        <dbReference type="ARBA" id="ARBA00004477"/>
    </source>
</evidence>
<evidence type="ECO:0000256" key="6">
    <source>
        <dbReference type="ARBA" id="ARBA00022679"/>
    </source>
</evidence>
<comment type="similarity">
    <text evidence="3 11">Belongs to the PIGV family.</text>
</comment>
<feature type="transmembrane region" description="Helical" evidence="11">
    <location>
        <begin position="12"/>
        <end position="32"/>
    </location>
</feature>
<evidence type="ECO:0000256" key="5">
    <source>
        <dbReference type="ARBA" id="ARBA00022676"/>
    </source>
</evidence>
<keyword evidence="10 11" id="KW-0472">Membrane</keyword>
<comment type="caution">
    <text evidence="12">The sequence shown here is derived from an EMBL/GenBank/DDBJ whole genome shotgun (WGS) entry which is preliminary data.</text>
</comment>
<keyword evidence="13" id="KW-1185">Reference proteome</keyword>
<dbReference type="GO" id="GO:0031501">
    <property type="term" value="C:mannosyltransferase complex"/>
    <property type="evidence" value="ECO:0007669"/>
    <property type="project" value="TreeGrafter"/>
</dbReference>
<evidence type="ECO:0000256" key="8">
    <source>
        <dbReference type="ARBA" id="ARBA00022824"/>
    </source>
</evidence>
<sequence length="565" mass="63956">MSTYTISEKVRNFAIYTRLVTLLLQIVSNLIIPDHQADAFVSPQDPEVKSTWGDEIVQFLLGGLVRWDAQYFLHIAQYGYTHENTLAFFPLFPLAVRYLAHVISIPLQFVCSHHSILLISAVLLNFYLFIKTAAVFHRLSLVVLKSEILAYRAALLFCINPASIFFTAPYSEGLFAFLTFSALLTNERRSTSVAALPFGLASAGRSNGLVNIGFILYRKLLDCSNYYYKIRNATTESGQLSLLIVVILTFNYTLIPLFIGCFLVVLPFVIFQTWCYFTYCHKDGTSSTLAPHLEMYVRANFLHSPVMGEAEWCDNTPPIAYSYVQDKYWEVGLLRYYEIRQVPNFMLALPVVMIVICHAALYMVDNPQVCWGLGIPQPVGDKPSSRRKQALTWPEEGINSWRVFVYTAHSLCLCAFCVLCIHVQAPSSPAFIHRPSLSVRGRRPWRLALPLPLSLRHSRPRPHLQGSVAAGLVPITWAREASRASRSDVNKGRSVFPTSTMTTSCATHDSIPVFPFKPGDERLQFLARREIGSEYIARCPVVPRARFGLWQRSPRRRHFLAVNVA</sequence>
<keyword evidence="9 11" id="KW-1133">Transmembrane helix</keyword>
<dbReference type="UniPathway" id="UPA00196"/>
<dbReference type="AlphaFoldDB" id="A0A423TT36"/>
<dbReference type="GO" id="GO:0000009">
    <property type="term" value="F:alpha-1,6-mannosyltransferase activity"/>
    <property type="evidence" value="ECO:0007669"/>
    <property type="project" value="InterPro"/>
</dbReference>
<dbReference type="OrthoDB" id="10252502at2759"/>
<keyword evidence="5 11" id="KW-0328">Glycosyltransferase</keyword>
<organism evidence="12 13">
    <name type="scientific">Penaeus vannamei</name>
    <name type="common">Whiteleg shrimp</name>
    <name type="synonym">Litopenaeus vannamei</name>
    <dbReference type="NCBI Taxonomy" id="6689"/>
    <lineage>
        <taxon>Eukaryota</taxon>
        <taxon>Metazoa</taxon>
        <taxon>Ecdysozoa</taxon>
        <taxon>Arthropoda</taxon>
        <taxon>Crustacea</taxon>
        <taxon>Multicrustacea</taxon>
        <taxon>Malacostraca</taxon>
        <taxon>Eumalacostraca</taxon>
        <taxon>Eucarida</taxon>
        <taxon>Decapoda</taxon>
        <taxon>Dendrobranchiata</taxon>
        <taxon>Penaeoidea</taxon>
        <taxon>Penaeidae</taxon>
        <taxon>Penaeus</taxon>
    </lineage>
</organism>
<evidence type="ECO:0000256" key="4">
    <source>
        <dbReference type="ARBA" id="ARBA00022502"/>
    </source>
</evidence>
<evidence type="ECO:0000256" key="10">
    <source>
        <dbReference type="ARBA" id="ARBA00023136"/>
    </source>
</evidence>
<evidence type="ECO:0000313" key="12">
    <source>
        <dbReference type="EMBL" id="ROT79580.1"/>
    </source>
</evidence>
<evidence type="ECO:0000256" key="2">
    <source>
        <dbReference type="ARBA" id="ARBA00004687"/>
    </source>
</evidence>
<comment type="pathway">
    <text evidence="2 11">Glycolipid biosynthesis; glycosylphosphatidylinositol-anchor biosynthesis.</text>
</comment>
<dbReference type="GO" id="GO:0004376">
    <property type="term" value="F:GPI mannosyltransferase activity"/>
    <property type="evidence" value="ECO:0007669"/>
    <property type="project" value="InterPro"/>
</dbReference>
<name>A0A423TT36_PENVA</name>
<evidence type="ECO:0000256" key="11">
    <source>
        <dbReference type="RuleBase" id="RU363112"/>
    </source>
</evidence>
<keyword evidence="7 11" id="KW-0812">Transmembrane</keyword>
<comment type="function">
    <text evidence="11">Mannosyltransferase involved in glycosylphosphatidylinositol-anchor biosynthesis.</text>
</comment>
<reference evidence="12 13" key="1">
    <citation type="submission" date="2018-04" db="EMBL/GenBank/DDBJ databases">
        <authorList>
            <person name="Zhang X."/>
            <person name="Yuan J."/>
            <person name="Li F."/>
            <person name="Xiang J."/>
        </authorList>
    </citation>
    <scope>NUCLEOTIDE SEQUENCE [LARGE SCALE GENOMIC DNA]</scope>
    <source>
        <tissue evidence="12">Muscle</tissue>
    </source>
</reference>
<protein>
    <recommendedName>
        <fullName evidence="11">GPI mannosyltransferase 2</fullName>
        <ecNumber evidence="11">2.4.1.-</ecNumber>
    </recommendedName>
</protein>
<dbReference type="PANTHER" id="PTHR12468">
    <property type="entry name" value="GPI MANNOSYLTRANSFERASE 2"/>
    <property type="match status" value="1"/>
</dbReference>
<keyword evidence="8 11" id="KW-0256">Endoplasmic reticulum</keyword>
<keyword evidence="4 11" id="KW-0337">GPI-anchor biosynthesis</keyword>
<dbReference type="EMBL" id="QCYY01001223">
    <property type="protein sequence ID" value="ROT79580.1"/>
    <property type="molecule type" value="Genomic_DNA"/>
</dbReference>
<evidence type="ECO:0000256" key="7">
    <source>
        <dbReference type="ARBA" id="ARBA00022692"/>
    </source>
</evidence>
<dbReference type="EC" id="2.4.1.-" evidence="11"/>
<dbReference type="GO" id="GO:0006506">
    <property type="term" value="P:GPI anchor biosynthetic process"/>
    <property type="evidence" value="ECO:0007669"/>
    <property type="project" value="UniProtKB-UniPathway"/>
</dbReference>
<dbReference type="STRING" id="6689.A0A423TT36"/>
<dbReference type="PANTHER" id="PTHR12468:SF2">
    <property type="entry name" value="GPI MANNOSYLTRANSFERASE 2"/>
    <property type="match status" value="1"/>
</dbReference>
<comment type="subcellular location">
    <subcellularLocation>
        <location evidence="1 11">Endoplasmic reticulum membrane</location>
        <topology evidence="1 11">Multi-pass membrane protein</topology>
    </subcellularLocation>
</comment>
<accession>A0A423TT36</accession>
<dbReference type="GO" id="GO:0005789">
    <property type="term" value="C:endoplasmic reticulum membrane"/>
    <property type="evidence" value="ECO:0007669"/>
    <property type="project" value="UniProtKB-SubCell"/>
</dbReference>
<dbReference type="Proteomes" id="UP000283509">
    <property type="component" value="Unassembled WGS sequence"/>
</dbReference>